<dbReference type="InterPro" id="IPR021265">
    <property type="entry name" value="DUF2842"/>
</dbReference>
<gene>
    <name evidence="2" type="ORF">SAMN06296065_107133</name>
</gene>
<dbReference type="Proteomes" id="UP001157910">
    <property type="component" value="Unassembled WGS sequence"/>
</dbReference>
<organism evidence="2 3">
    <name type="scientific">Novosphingobium panipatense</name>
    <dbReference type="NCBI Taxonomy" id="428991"/>
    <lineage>
        <taxon>Bacteria</taxon>
        <taxon>Pseudomonadati</taxon>
        <taxon>Pseudomonadota</taxon>
        <taxon>Alphaproteobacteria</taxon>
        <taxon>Sphingomonadales</taxon>
        <taxon>Sphingomonadaceae</taxon>
        <taxon>Novosphingobium</taxon>
    </lineage>
</organism>
<keyword evidence="3" id="KW-1185">Reference proteome</keyword>
<evidence type="ECO:0000313" key="3">
    <source>
        <dbReference type="Proteomes" id="UP001157910"/>
    </source>
</evidence>
<accession>A0ABY1QL45</accession>
<evidence type="ECO:0000313" key="2">
    <source>
        <dbReference type="EMBL" id="SMP74650.1"/>
    </source>
</evidence>
<protein>
    <recommendedName>
        <fullName evidence="4">DUF2842 domain-containing protein</fullName>
    </recommendedName>
</protein>
<proteinExistence type="predicted"/>
<dbReference type="Pfam" id="PF11003">
    <property type="entry name" value="DUF2842"/>
    <property type="match status" value="1"/>
</dbReference>
<feature type="transmembrane region" description="Helical" evidence="1">
    <location>
        <begin position="12"/>
        <end position="31"/>
    </location>
</feature>
<name>A0ABY1QL45_9SPHN</name>
<dbReference type="RefSeq" id="WP_283406532.1">
    <property type="nucleotide sequence ID" value="NZ_FXUI01000007.1"/>
</dbReference>
<dbReference type="EMBL" id="FXUI01000007">
    <property type="protein sequence ID" value="SMP74650.1"/>
    <property type="molecule type" value="Genomic_DNA"/>
</dbReference>
<reference evidence="2 3" key="1">
    <citation type="submission" date="2017-05" db="EMBL/GenBank/DDBJ databases">
        <authorList>
            <person name="Varghese N."/>
            <person name="Submissions S."/>
        </authorList>
    </citation>
    <scope>NUCLEOTIDE SEQUENCE [LARGE SCALE GENOMIC DNA]</scope>
    <source>
        <strain evidence="2 3">SM16</strain>
    </source>
</reference>
<feature type="transmembrane region" description="Helical" evidence="1">
    <location>
        <begin position="37"/>
        <end position="56"/>
    </location>
</feature>
<keyword evidence="1" id="KW-0472">Membrane</keyword>
<sequence>MREAPTWRIPFGVLLLVLALGIYSIAVATFVPPLIGTWHALAQTPVYIFFGVIWLLPLKRFLIWMETGRWSAPAAAE</sequence>
<keyword evidence="1" id="KW-1133">Transmembrane helix</keyword>
<keyword evidence="1" id="KW-0812">Transmembrane</keyword>
<comment type="caution">
    <text evidence="2">The sequence shown here is derived from an EMBL/GenBank/DDBJ whole genome shotgun (WGS) entry which is preliminary data.</text>
</comment>
<evidence type="ECO:0000256" key="1">
    <source>
        <dbReference type="SAM" id="Phobius"/>
    </source>
</evidence>
<evidence type="ECO:0008006" key="4">
    <source>
        <dbReference type="Google" id="ProtNLM"/>
    </source>
</evidence>